<protein>
    <recommendedName>
        <fullName evidence="5">LPP20 lipoprotein</fullName>
    </recommendedName>
</protein>
<dbReference type="RefSeq" id="WP_073120149.1">
    <property type="nucleotide sequence ID" value="NZ_FRAA01000001.1"/>
</dbReference>
<feature type="coiled-coil region" evidence="1">
    <location>
        <begin position="20"/>
        <end position="55"/>
    </location>
</feature>
<dbReference type="EMBL" id="FRAA01000001">
    <property type="protein sequence ID" value="SHJ74950.1"/>
    <property type="molecule type" value="Genomic_DNA"/>
</dbReference>
<keyword evidence="2" id="KW-0732">Signal</keyword>
<dbReference type="STRING" id="156994.SAMN04488028_1011104"/>
<name>A0A1M6LUT8_REIAG</name>
<accession>A0A1M6LUT8</accession>
<evidence type="ECO:0008006" key="5">
    <source>
        <dbReference type="Google" id="ProtNLM"/>
    </source>
</evidence>
<gene>
    <name evidence="3" type="ORF">SAMN04488028_1011104</name>
</gene>
<keyword evidence="4" id="KW-1185">Reference proteome</keyword>
<evidence type="ECO:0000256" key="1">
    <source>
        <dbReference type="SAM" id="Coils"/>
    </source>
</evidence>
<keyword evidence="1" id="KW-0175">Coiled coil</keyword>
<sequence length="218" mass="24195">MKTRNLCALGVLFALVFAFSAQAQQDKKDVKALKKELKDKAIKDARKEAKRIEKDDWFTQPGTLPLDKQIEKAWMKEAEIDDYGFPAYFVGSGSALAGTQSAAKLQASTIAKQDLAGRISSSIAAIIETNIATEQLSAEDAATIQQTVSASTEVISQKLARVIPLTELYRKQDKNFECQIRIAYSQEMAKQAAKDVIAQELEDKTNVTREKLDKLMNF</sequence>
<organism evidence="3 4">
    <name type="scientific">Reichenbachiella agariperforans</name>
    <dbReference type="NCBI Taxonomy" id="156994"/>
    <lineage>
        <taxon>Bacteria</taxon>
        <taxon>Pseudomonadati</taxon>
        <taxon>Bacteroidota</taxon>
        <taxon>Cytophagia</taxon>
        <taxon>Cytophagales</taxon>
        <taxon>Reichenbachiellaceae</taxon>
        <taxon>Reichenbachiella</taxon>
    </lineage>
</organism>
<evidence type="ECO:0000313" key="3">
    <source>
        <dbReference type="EMBL" id="SHJ74950.1"/>
    </source>
</evidence>
<proteinExistence type="predicted"/>
<reference evidence="4" key="1">
    <citation type="submission" date="2016-11" db="EMBL/GenBank/DDBJ databases">
        <authorList>
            <person name="Varghese N."/>
            <person name="Submissions S."/>
        </authorList>
    </citation>
    <scope>NUCLEOTIDE SEQUENCE [LARGE SCALE GENOMIC DNA]</scope>
    <source>
        <strain evidence="4">DSM 26134</strain>
    </source>
</reference>
<feature type="chain" id="PRO_5013042385" description="LPP20 lipoprotein" evidence="2">
    <location>
        <begin position="24"/>
        <end position="218"/>
    </location>
</feature>
<feature type="signal peptide" evidence="2">
    <location>
        <begin position="1"/>
        <end position="23"/>
    </location>
</feature>
<dbReference type="AlphaFoldDB" id="A0A1M6LUT8"/>
<dbReference type="Proteomes" id="UP000184474">
    <property type="component" value="Unassembled WGS sequence"/>
</dbReference>
<evidence type="ECO:0000313" key="4">
    <source>
        <dbReference type="Proteomes" id="UP000184474"/>
    </source>
</evidence>
<evidence type="ECO:0000256" key="2">
    <source>
        <dbReference type="SAM" id="SignalP"/>
    </source>
</evidence>